<dbReference type="RefSeq" id="WP_212773851.1">
    <property type="nucleotide sequence ID" value="NZ_AP024601.1"/>
</dbReference>
<dbReference type="InterPro" id="IPR002645">
    <property type="entry name" value="STAS_dom"/>
</dbReference>
<dbReference type="CDD" id="cd07043">
    <property type="entry name" value="STAS_anti-anti-sigma_factors"/>
    <property type="match status" value="1"/>
</dbReference>
<evidence type="ECO:0000256" key="4">
    <source>
        <dbReference type="RuleBase" id="RU003749"/>
    </source>
</evidence>
<keyword evidence="2" id="KW-0597">Phosphoprotein</keyword>
<dbReference type="Gene3D" id="3.30.750.24">
    <property type="entry name" value="STAS domain"/>
    <property type="match status" value="1"/>
</dbReference>
<dbReference type="KEGG" id="pabs:JIR001_02610"/>
<dbReference type="PROSITE" id="PS50801">
    <property type="entry name" value="STAS"/>
    <property type="match status" value="1"/>
</dbReference>
<dbReference type="PANTHER" id="PTHR33495:SF9">
    <property type="entry name" value="ANTI-SIGMA-B FACTOR ANTAGONIST"/>
    <property type="match status" value="1"/>
</dbReference>
<evidence type="ECO:0000256" key="1">
    <source>
        <dbReference type="ARBA" id="ARBA00009013"/>
    </source>
</evidence>
<comment type="similarity">
    <text evidence="1 4">Belongs to the anti-sigma-factor antagonist family.</text>
</comment>
<protein>
    <recommendedName>
        <fullName evidence="4">Anti-sigma factor antagonist</fullName>
    </recommendedName>
</protein>
<dbReference type="EMBL" id="AP024601">
    <property type="protein sequence ID" value="BCU80478.1"/>
    <property type="molecule type" value="Genomic_DNA"/>
</dbReference>
<feature type="domain" description="STAS" evidence="5">
    <location>
        <begin position="4"/>
        <end position="108"/>
    </location>
</feature>
<evidence type="ECO:0000259" key="5">
    <source>
        <dbReference type="PROSITE" id="PS50801"/>
    </source>
</evidence>
<dbReference type="SUPFAM" id="SSF52091">
    <property type="entry name" value="SpoIIaa-like"/>
    <property type="match status" value="1"/>
</dbReference>
<evidence type="ECO:0000256" key="2">
    <source>
        <dbReference type="ARBA" id="ARBA00022553"/>
    </source>
</evidence>
<dbReference type="AlphaFoldDB" id="A0A8D5ZMN5"/>
<proteinExistence type="inferred from homology"/>
<reference evidence="6" key="2">
    <citation type="journal article" date="2021" name="Microbiol. Resour. Announc.">
        <title>Complete Genome Sequence of Polycladomyces abyssicola JIR-001T, Isolated from Hemipelagic Sediment in Deep Seawater.</title>
        <authorList>
            <person name="Tsubouchi T."/>
            <person name="Kaneko Y."/>
        </authorList>
    </citation>
    <scope>NUCLEOTIDE SEQUENCE</scope>
    <source>
        <strain evidence="6">JIR-001</strain>
    </source>
</reference>
<dbReference type="Pfam" id="PF01740">
    <property type="entry name" value="STAS"/>
    <property type="match status" value="1"/>
</dbReference>
<dbReference type="InterPro" id="IPR036513">
    <property type="entry name" value="STAS_dom_sf"/>
</dbReference>
<comment type="function">
    <text evidence="3">Positive regulator of sigma-B activity. Non-phosphorylated RsbV binds to RsbW, preventing its association with sigma-B. When phosphorylated, releases RsbW, which is then free to complex with and inactivate sigma-B.</text>
</comment>
<sequence>MNVSIKERQDSDRITTLEVTGEIDAFTAPQLKEKLMPLCQDSRVVYLDLSQVDYIDSTGLGVLIGAYKSLRAASGRLVITGVSPRLERLFRITGLNEIIEIEGTQEDE</sequence>
<dbReference type="Proteomes" id="UP000677436">
    <property type="component" value="Chromosome"/>
</dbReference>
<evidence type="ECO:0000256" key="3">
    <source>
        <dbReference type="ARBA" id="ARBA00024670"/>
    </source>
</evidence>
<dbReference type="PANTHER" id="PTHR33495">
    <property type="entry name" value="ANTI-SIGMA FACTOR ANTAGONIST TM_1081-RELATED-RELATED"/>
    <property type="match status" value="1"/>
</dbReference>
<accession>A0A8D5ZMN5</accession>
<dbReference type="GO" id="GO:0043856">
    <property type="term" value="F:anti-sigma factor antagonist activity"/>
    <property type="evidence" value="ECO:0007669"/>
    <property type="project" value="InterPro"/>
</dbReference>
<name>A0A8D5ZMN5_9BACL</name>
<organism evidence="6 7">
    <name type="scientific">Polycladomyces abyssicola</name>
    <dbReference type="NCBI Taxonomy" id="1125966"/>
    <lineage>
        <taxon>Bacteria</taxon>
        <taxon>Bacillati</taxon>
        <taxon>Bacillota</taxon>
        <taxon>Bacilli</taxon>
        <taxon>Bacillales</taxon>
        <taxon>Thermoactinomycetaceae</taxon>
        <taxon>Polycladomyces</taxon>
    </lineage>
</organism>
<keyword evidence="7" id="KW-1185">Reference proteome</keyword>
<dbReference type="InterPro" id="IPR003658">
    <property type="entry name" value="Anti-sigma_ant"/>
</dbReference>
<evidence type="ECO:0000313" key="7">
    <source>
        <dbReference type="Proteomes" id="UP000677436"/>
    </source>
</evidence>
<gene>
    <name evidence="6" type="primary">rsbV</name>
    <name evidence="6" type="ORF">JIR001_02610</name>
</gene>
<dbReference type="NCBIfam" id="TIGR00377">
    <property type="entry name" value="ant_ant_sig"/>
    <property type="match status" value="1"/>
</dbReference>
<reference evidence="6" key="1">
    <citation type="journal article" date="2013" name="Int. J. Syst. Evol. Microbiol.">
        <title>Polycladomyces abyssicola gen. nov., sp. nov., a thermophilic filamentous bacterium isolated from hemipelagic sediment.</title>
        <authorList>
            <person name="Tsubouchi T."/>
            <person name="Shimane Y."/>
            <person name="Mori K."/>
            <person name="Usui K."/>
            <person name="Hiraki T."/>
            <person name="Tame A."/>
            <person name="Uematsu K."/>
            <person name="Maruyama T."/>
            <person name="Hatada Y."/>
        </authorList>
    </citation>
    <scope>NUCLEOTIDE SEQUENCE</scope>
    <source>
        <strain evidence="6">JIR-001</strain>
    </source>
</reference>
<evidence type="ECO:0000313" key="6">
    <source>
        <dbReference type="EMBL" id="BCU80478.1"/>
    </source>
</evidence>